<dbReference type="Pfam" id="PF03098">
    <property type="entry name" value="An_peroxidase"/>
    <property type="match status" value="1"/>
</dbReference>
<evidence type="ECO:0000256" key="5">
    <source>
        <dbReference type="ARBA" id="ARBA00023180"/>
    </source>
</evidence>
<evidence type="ECO:0000256" key="1">
    <source>
        <dbReference type="ARBA" id="ARBA00004613"/>
    </source>
</evidence>
<dbReference type="PANTHER" id="PTHR11475">
    <property type="entry name" value="OXIDASE/PEROXIDASE"/>
    <property type="match status" value="1"/>
</dbReference>
<dbReference type="EMBL" id="BPLQ01002577">
    <property type="protein sequence ID" value="GIX94205.1"/>
    <property type="molecule type" value="Genomic_DNA"/>
</dbReference>
<dbReference type="PRINTS" id="PR00457">
    <property type="entry name" value="ANPEROXIDASE"/>
</dbReference>
<keyword evidence="5" id="KW-0325">Glycoprotein</keyword>
<evidence type="ECO:0000313" key="7">
    <source>
        <dbReference type="EMBL" id="GIX94205.1"/>
    </source>
</evidence>
<evidence type="ECO:0000256" key="4">
    <source>
        <dbReference type="ARBA" id="ARBA00022729"/>
    </source>
</evidence>
<comment type="subcellular location">
    <subcellularLocation>
        <location evidence="1">Secreted</location>
    </subcellularLocation>
</comment>
<evidence type="ECO:0000256" key="6">
    <source>
        <dbReference type="PIRSR" id="PIRSR619791-2"/>
    </source>
</evidence>
<accession>A0AAV4PE08</accession>
<keyword evidence="2" id="KW-0964">Secreted</keyword>
<keyword evidence="3 7" id="KW-0560">Oxidoreductase</keyword>
<dbReference type="InterPro" id="IPR019791">
    <property type="entry name" value="Haem_peroxidase_animal"/>
</dbReference>
<evidence type="ECO:0000313" key="8">
    <source>
        <dbReference type="Proteomes" id="UP001054837"/>
    </source>
</evidence>
<dbReference type="InterPro" id="IPR010255">
    <property type="entry name" value="Haem_peroxidase_sf"/>
</dbReference>
<comment type="caution">
    <text evidence="7">The sequence shown here is derived from an EMBL/GenBank/DDBJ whole genome shotgun (WGS) entry which is preliminary data.</text>
</comment>
<protein>
    <submittedName>
        <fullName evidence="7">Chorion peroxidase</fullName>
    </submittedName>
</protein>
<gene>
    <name evidence="7" type="primary">Pxt</name>
    <name evidence="7" type="ORF">CDAR_485501</name>
</gene>
<dbReference type="PROSITE" id="PS50292">
    <property type="entry name" value="PEROXIDASE_3"/>
    <property type="match status" value="1"/>
</dbReference>
<dbReference type="GO" id="GO:0005576">
    <property type="term" value="C:extracellular region"/>
    <property type="evidence" value="ECO:0007669"/>
    <property type="project" value="UniProtKB-SubCell"/>
</dbReference>
<dbReference type="SUPFAM" id="SSF48113">
    <property type="entry name" value="Heme-dependent peroxidases"/>
    <property type="match status" value="1"/>
</dbReference>
<dbReference type="GO" id="GO:0020037">
    <property type="term" value="F:heme binding"/>
    <property type="evidence" value="ECO:0007669"/>
    <property type="project" value="InterPro"/>
</dbReference>
<keyword evidence="6" id="KW-0479">Metal-binding</keyword>
<dbReference type="Gene3D" id="1.10.640.10">
    <property type="entry name" value="Haem peroxidase domain superfamily, animal type"/>
    <property type="match status" value="1"/>
</dbReference>
<reference evidence="7 8" key="1">
    <citation type="submission" date="2021-06" db="EMBL/GenBank/DDBJ databases">
        <title>Caerostris darwini draft genome.</title>
        <authorList>
            <person name="Kono N."/>
            <person name="Arakawa K."/>
        </authorList>
    </citation>
    <scope>NUCLEOTIDE SEQUENCE [LARGE SCALE GENOMIC DNA]</scope>
</reference>
<dbReference type="Proteomes" id="UP001054837">
    <property type="component" value="Unassembled WGS sequence"/>
</dbReference>
<dbReference type="GO" id="GO:0004601">
    <property type="term" value="F:peroxidase activity"/>
    <property type="evidence" value="ECO:0007669"/>
    <property type="project" value="UniProtKB-KW"/>
</dbReference>
<dbReference type="GO" id="GO:0046872">
    <property type="term" value="F:metal ion binding"/>
    <property type="evidence" value="ECO:0007669"/>
    <property type="project" value="UniProtKB-KW"/>
</dbReference>
<keyword evidence="3 7" id="KW-0575">Peroxidase</keyword>
<dbReference type="InterPro" id="IPR037120">
    <property type="entry name" value="Haem_peroxidase_sf_animal"/>
</dbReference>
<dbReference type="GO" id="GO:0006979">
    <property type="term" value="P:response to oxidative stress"/>
    <property type="evidence" value="ECO:0007669"/>
    <property type="project" value="InterPro"/>
</dbReference>
<keyword evidence="6" id="KW-0408">Iron</keyword>
<keyword evidence="4" id="KW-0732">Signal</keyword>
<keyword evidence="8" id="KW-1185">Reference proteome</keyword>
<evidence type="ECO:0000256" key="3">
    <source>
        <dbReference type="ARBA" id="ARBA00022559"/>
    </source>
</evidence>
<dbReference type="FunFam" id="1.10.640.10:FF:000003">
    <property type="entry name" value="chorion peroxidase"/>
    <property type="match status" value="1"/>
</dbReference>
<name>A0AAV4PE08_9ARAC</name>
<evidence type="ECO:0000256" key="2">
    <source>
        <dbReference type="ARBA" id="ARBA00022525"/>
    </source>
</evidence>
<dbReference type="AlphaFoldDB" id="A0AAV4PE08"/>
<dbReference type="CDD" id="cd09823">
    <property type="entry name" value="peroxinectin_like"/>
    <property type="match status" value="1"/>
</dbReference>
<feature type="binding site" description="axial binding residue" evidence="6">
    <location>
        <position position="563"/>
    </location>
    <ligand>
        <name>heme b</name>
        <dbReference type="ChEBI" id="CHEBI:60344"/>
    </ligand>
    <ligandPart>
        <name>Fe</name>
        <dbReference type="ChEBI" id="CHEBI:18248"/>
    </ligandPart>
</feature>
<organism evidence="7 8">
    <name type="scientific">Caerostris darwini</name>
    <dbReference type="NCBI Taxonomy" id="1538125"/>
    <lineage>
        <taxon>Eukaryota</taxon>
        <taxon>Metazoa</taxon>
        <taxon>Ecdysozoa</taxon>
        <taxon>Arthropoda</taxon>
        <taxon>Chelicerata</taxon>
        <taxon>Arachnida</taxon>
        <taxon>Araneae</taxon>
        <taxon>Araneomorphae</taxon>
        <taxon>Entelegynae</taxon>
        <taxon>Araneoidea</taxon>
        <taxon>Araneidae</taxon>
        <taxon>Caerostris</taxon>
    </lineage>
</organism>
<proteinExistence type="predicted"/>
<dbReference type="PANTHER" id="PTHR11475:SF4">
    <property type="entry name" value="CHORION PEROXIDASE"/>
    <property type="match status" value="1"/>
</dbReference>
<sequence length="804" mass="89724">MCINCGKFLELTNSRRLLANDAWNNAKSQQVLQDTELSTQVDDHARFKRQLSPEETPMVFPSMEAIPENHCVAYDNGVGKCRPAAMCVYRFESVKDLDESACKLVDGTIGICCPSKPPPSRTTGPILPDITSSDLDFAGQEGRSIVQRIEQLEAELQRRGLLVKEGSPEYFLGAQFDGDRRKVWEMGKDGLTGVEATLKLVKTFQLSSSQSRDGLIRFSLANTVIADTCPKNPPCQTTKYRTSDGSCNNLKHPEWGKTYHTYTRVMPPRYSDGINEGRLSYDGGPLPSAREVSHRAISSEDRPSRKLTVAFALWAQFLAYDLSLTGVTLAGNGDSILCCHPDIQKNARLLHPACMPILIPETDPLYRKSGRSCMHFLRSIAAPRSDCNFGPREQLNQVTAYIDGSSIYGISEERTKALRSFEGGKLKWSLAGVEEMPPINSSLPCASRNTSCFASGDKRSNQNVLLSLFHGLMLREHNRLANRLSRLNSGWSDEILFREARRLLCAQIQHITYTEFLPLLLGSRVMSSYGLTPKLSGHTFDYDPNLNAAIINSFATAANRFGHTLIQDDIEMYSSQGGRREDTTGWKFDPSTLHQKGSFDALIRGIVKQPAQAFDSNISQKLKGNLFNNSGFGLDLIALNIQRGRDHGLPGYNEWREYCRLPRIRNFKDLATVLDPMVAGNLSRLYRNVDDVDLYPAGIAENPLPDAILGPTFACIIAEQFRRLKLGDRFWYENGGMESSFSGAQLQEIRKVTLSKLLCDNTNVDAIQLVSFVKPASWNPKEDCIDGKIPQMSLTSWKNEPVWT</sequence>
<keyword evidence="6" id="KW-0349">Heme</keyword>